<dbReference type="HOGENOM" id="CLU_2603166_0_0_3"/>
<feature type="compositionally biased region" description="Low complexity" evidence="1">
    <location>
        <begin position="16"/>
        <end position="27"/>
    </location>
</feature>
<gene>
    <name evidence="2" type="ordered locus">P9303_22001</name>
</gene>
<protein>
    <submittedName>
        <fullName evidence="2">Uncharacterized protein</fullName>
    </submittedName>
</protein>
<name>A2CBS5_PROM3</name>
<reference evidence="2 3" key="1">
    <citation type="journal article" date="2007" name="PLoS Genet.">
        <title>Patterns and implications of gene gain and loss in the evolution of Prochlorococcus.</title>
        <authorList>
            <person name="Kettler G.C."/>
            <person name="Martiny A.C."/>
            <person name="Huang K."/>
            <person name="Zucker J."/>
            <person name="Coleman M.L."/>
            <person name="Rodrigue S."/>
            <person name="Chen F."/>
            <person name="Lapidus A."/>
            <person name="Ferriera S."/>
            <person name="Johnson J."/>
            <person name="Steglich C."/>
            <person name="Church G.M."/>
            <person name="Richardson P."/>
            <person name="Chisholm S.W."/>
        </authorList>
    </citation>
    <scope>NUCLEOTIDE SEQUENCE [LARGE SCALE GENOMIC DNA]</scope>
    <source>
        <strain evidence="2 3">MIT 9303</strain>
    </source>
</reference>
<dbReference type="RefSeq" id="WP_011826805.1">
    <property type="nucleotide sequence ID" value="NC_008820.1"/>
</dbReference>
<sequence length="79" mass="8932">MIRESDPIARYESKQNAKQQLKNLQGQSSSTANGDCSIPFDERKMHQKQKANTTKGNEGLMAPMVFRPNREGLARILLK</sequence>
<dbReference type="STRING" id="59922.P9303_22001"/>
<dbReference type="AlphaFoldDB" id="A2CBS5"/>
<feature type="compositionally biased region" description="Basic and acidic residues" evidence="1">
    <location>
        <begin position="1"/>
        <end position="15"/>
    </location>
</feature>
<dbReference type="Proteomes" id="UP000002274">
    <property type="component" value="Chromosome"/>
</dbReference>
<organism evidence="2 3">
    <name type="scientific">Prochlorococcus marinus (strain MIT 9303)</name>
    <dbReference type="NCBI Taxonomy" id="59922"/>
    <lineage>
        <taxon>Bacteria</taxon>
        <taxon>Bacillati</taxon>
        <taxon>Cyanobacteriota</taxon>
        <taxon>Cyanophyceae</taxon>
        <taxon>Synechococcales</taxon>
        <taxon>Prochlorococcaceae</taxon>
        <taxon>Prochlorococcus</taxon>
    </lineage>
</organism>
<accession>A2CBS5</accession>
<feature type="region of interest" description="Disordered" evidence="1">
    <location>
        <begin position="1"/>
        <end position="63"/>
    </location>
</feature>
<evidence type="ECO:0000313" key="3">
    <source>
        <dbReference type="Proteomes" id="UP000002274"/>
    </source>
</evidence>
<proteinExistence type="predicted"/>
<evidence type="ECO:0000256" key="1">
    <source>
        <dbReference type="SAM" id="MobiDB-lite"/>
    </source>
</evidence>
<dbReference type="KEGG" id="pmf:P9303_22001"/>
<evidence type="ECO:0000313" key="2">
    <source>
        <dbReference type="EMBL" id="ABM78935.1"/>
    </source>
</evidence>
<dbReference type="EMBL" id="CP000554">
    <property type="protein sequence ID" value="ABM78935.1"/>
    <property type="molecule type" value="Genomic_DNA"/>
</dbReference>